<accession>A0A8J5SNS9</accession>
<feature type="transmembrane region" description="Helical" evidence="1">
    <location>
        <begin position="162"/>
        <end position="186"/>
    </location>
</feature>
<feature type="transmembrane region" description="Helical" evidence="1">
    <location>
        <begin position="87"/>
        <end position="106"/>
    </location>
</feature>
<evidence type="ECO:0000256" key="1">
    <source>
        <dbReference type="SAM" id="Phobius"/>
    </source>
</evidence>
<dbReference type="PANTHER" id="PTHR33306:SF1">
    <property type="entry name" value="EXPRESSED PROTEIN"/>
    <property type="match status" value="1"/>
</dbReference>
<comment type="caution">
    <text evidence="2">The sequence shown here is derived from an EMBL/GenBank/DDBJ whole genome shotgun (WGS) entry which is preliminary data.</text>
</comment>
<proteinExistence type="predicted"/>
<reference evidence="2" key="1">
    <citation type="journal article" date="2021" name="bioRxiv">
        <title>Whole Genome Assembly and Annotation of Northern Wild Rice, Zizania palustris L., Supports a Whole Genome Duplication in the Zizania Genus.</title>
        <authorList>
            <person name="Haas M."/>
            <person name="Kono T."/>
            <person name="Macchietto M."/>
            <person name="Millas R."/>
            <person name="McGilp L."/>
            <person name="Shao M."/>
            <person name="Duquette J."/>
            <person name="Hirsch C.N."/>
            <person name="Kimball J."/>
        </authorList>
    </citation>
    <scope>NUCLEOTIDE SEQUENCE</scope>
    <source>
        <tissue evidence="2">Fresh leaf tissue</tissue>
    </source>
</reference>
<dbReference type="PANTHER" id="PTHR33306">
    <property type="entry name" value="EXPRESSED PROTEIN-RELATED-RELATED"/>
    <property type="match status" value="1"/>
</dbReference>
<evidence type="ECO:0000313" key="3">
    <source>
        <dbReference type="Proteomes" id="UP000729402"/>
    </source>
</evidence>
<keyword evidence="1" id="KW-1133">Transmembrane helix</keyword>
<organism evidence="2 3">
    <name type="scientific">Zizania palustris</name>
    <name type="common">Northern wild rice</name>
    <dbReference type="NCBI Taxonomy" id="103762"/>
    <lineage>
        <taxon>Eukaryota</taxon>
        <taxon>Viridiplantae</taxon>
        <taxon>Streptophyta</taxon>
        <taxon>Embryophyta</taxon>
        <taxon>Tracheophyta</taxon>
        <taxon>Spermatophyta</taxon>
        <taxon>Magnoliopsida</taxon>
        <taxon>Liliopsida</taxon>
        <taxon>Poales</taxon>
        <taxon>Poaceae</taxon>
        <taxon>BOP clade</taxon>
        <taxon>Oryzoideae</taxon>
        <taxon>Oryzeae</taxon>
        <taxon>Zizaniinae</taxon>
        <taxon>Zizania</taxon>
    </lineage>
</organism>
<protein>
    <submittedName>
        <fullName evidence="2">Uncharacterized protein</fullName>
    </submittedName>
</protein>
<feature type="transmembrane region" description="Helical" evidence="1">
    <location>
        <begin position="127"/>
        <end position="142"/>
    </location>
</feature>
<keyword evidence="1" id="KW-0472">Membrane</keyword>
<name>A0A8J5SNS9_ZIZPA</name>
<dbReference type="OrthoDB" id="689575at2759"/>
<keyword evidence="3" id="KW-1185">Reference proteome</keyword>
<reference evidence="2" key="2">
    <citation type="submission" date="2021-02" db="EMBL/GenBank/DDBJ databases">
        <authorList>
            <person name="Kimball J.A."/>
            <person name="Haas M.W."/>
            <person name="Macchietto M."/>
            <person name="Kono T."/>
            <person name="Duquette J."/>
            <person name="Shao M."/>
        </authorList>
    </citation>
    <scope>NUCLEOTIDE SEQUENCE</scope>
    <source>
        <tissue evidence="2">Fresh leaf tissue</tissue>
    </source>
</reference>
<evidence type="ECO:0000313" key="2">
    <source>
        <dbReference type="EMBL" id="KAG8079346.1"/>
    </source>
</evidence>
<dbReference type="AlphaFoldDB" id="A0A8J5SNS9"/>
<gene>
    <name evidence="2" type="ORF">GUJ93_ZPchr0007g3023</name>
</gene>
<dbReference type="EMBL" id="JAAALK010000282">
    <property type="protein sequence ID" value="KAG8079346.1"/>
    <property type="molecule type" value="Genomic_DNA"/>
</dbReference>
<dbReference type="Proteomes" id="UP000729402">
    <property type="component" value="Unassembled WGS sequence"/>
</dbReference>
<sequence>MPATSRVVLEVLRAASRDAFQVVISFAVRPPVSTMVKPAIASADCSRPAACARGGEGGRSTLRSMVPSRAEEYYGQHGDGDQAPRGLLLPAVAVALALAIVGPQVLGEGAGEKFAEAVKEAVGPVRLLLLPLCLIVVIHLLSSDRSAAVLANVFSFGASPHAVPRVGGSPVGVALLLFLVLMLLYYRSSSLLRGEGGGGE</sequence>
<keyword evidence="1" id="KW-0812">Transmembrane</keyword>